<gene>
    <name evidence="1" type="primary">BnaA06g01480D</name>
    <name evidence="1" type="ORF">GSBRNA2T00036059001</name>
</gene>
<dbReference type="EMBL" id="LK034112">
    <property type="protein sequence ID" value="CDY62201.1"/>
    <property type="molecule type" value="Genomic_DNA"/>
</dbReference>
<sequence>MGGLATLLMYFQSETDIWTRLFCLAISLLSRRI</sequence>
<keyword evidence="2" id="KW-1185">Reference proteome</keyword>
<evidence type="ECO:0000313" key="2">
    <source>
        <dbReference type="Proteomes" id="UP000028999"/>
    </source>
</evidence>
<dbReference type="PaxDb" id="3708-A0A078J9L1"/>
<accession>A0A078J9L1</accession>
<proteinExistence type="predicted"/>
<organism evidence="1 2">
    <name type="scientific">Brassica napus</name>
    <name type="common">Rape</name>
    <dbReference type="NCBI Taxonomy" id="3708"/>
    <lineage>
        <taxon>Eukaryota</taxon>
        <taxon>Viridiplantae</taxon>
        <taxon>Streptophyta</taxon>
        <taxon>Embryophyta</taxon>
        <taxon>Tracheophyta</taxon>
        <taxon>Spermatophyta</taxon>
        <taxon>Magnoliopsida</taxon>
        <taxon>eudicotyledons</taxon>
        <taxon>Gunneridae</taxon>
        <taxon>Pentapetalae</taxon>
        <taxon>rosids</taxon>
        <taxon>malvids</taxon>
        <taxon>Brassicales</taxon>
        <taxon>Brassicaceae</taxon>
        <taxon>Brassiceae</taxon>
        <taxon>Brassica</taxon>
    </lineage>
</organism>
<reference evidence="1 2" key="1">
    <citation type="journal article" date="2014" name="Science">
        <title>Plant genetics. Early allopolyploid evolution in the post-Neolithic Brassica napus oilseed genome.</title>
        <authorList>
            <person name="Chalhoub B."/>
            <person name="Denoeud F."/>
            <person name="Liu S."/>
            <person name="Parkin I.A."/>
            <person name="Tang H."/>
            <person name="Wang X."/>
            <person name="Chiquet J."/>
            <person name="Belcram H."/>
            <person name="Tong C."/>
            <person name="Samans B."/>
            <person name="Correa M."/>
            <person name="Da Silva C."/>
            <person name="Just J."/>
            <person name="Falentin C."/>
            <person name="Koh C.S."/>
            <person name="Le Clainche I."/>
            <person name="Bernard M."/>
            <person name="Bento P."/>
            <person name="Noel B."/>
            <person name="Labadie K."/>
            <person name="Alberti A."/>
            <person name="Charles M."/>
            <person name="Arnaud D."/>
            <person name="Guo H."/>
            <person name="Daviaud C."/>
            <person name="Alamery S."/>
            <person name="Jabbari K."/>
            <person name="Zhao M."/>
            <person name="Edger P.P."/>
            <person name="Chelaifa H."/>
            <person name="Tack D."/>
            <person name="Lassalle G."/>
            <person name="Mestiri I."/>
            <person name="Schnel N."/>
            <person name="Le Paslier M.C."/>
            <person name="Fan G."/>
            <person name="Renault V."/>
            <person name="Bayer P.E."/>
            <person name="Golicz A.A."/>
            <person name="Manoli S."/>
            <person name="Lee T.H."/>
            <person name="Thi V.H."/>
            <person name="Chalabi S."/>
            <person name="Hu Q."/>
            <person name="Fan C."/>
            <person name="Tollenaere R."/>
            <person name="Lu Y."/>
            <person name="Battail C."/>
            <person name="Shen J."/>
            <person name="Sidebottom C.H."/>
            <person name="Wang X."/>
            <person name="Canaguier A."/>
            <person name="Chauveau A."/>
            <person name="Berard A."/>
            <person name="Deniot G."/>
            <person name="Guan M."/>
            <person name="Liu Z."/>
            <person name="Sun F."/>
            <person name="Lim Y.P."/>
            <person name="Lyons E."/>
            <person name="Town C.D."/>
            <person name="Bancroft I."/>
            <person name="Wang X."/>
            <person name="Meng J."/>
            <person name="Ma J."/>
            <person name="Pires J.C."/>
            <person name="King G.J."/>
            <person name="Brunel D."/>
            <person name="Delourme R."/>
            <person name="Renard M."/>
            <person name="Aury J.M."/>
            <person name="Adams K.L."/>
            <person name="Batley J."/>
            <person name="Snowdon R.J."/>
            <person name="Tost J."/>
            <person name="Edwards D."/>
            <person name="Zhou Y."/>
            <person name="Hua W."/>
            <person name="Sharpe A.G."/>
            <person name="Paterson A.H."/>
            <person name="Guan C."/>
            <person name="Wincker P."/>
        </authorList>
    </citation>
    <scope>NUCLEOTIDE SEQUENCE [LARGE SCALE GENOMIC DNA]</scope>
    <source>
        <strain evidence="2">cv. Darmor-bzh</strain>
    </source>
</reference>
<name>A0A078J9L1_BRANA</name>
<dbReference type="Gramene" id="CDY62201">
    <property type="protein sequence ID" value="CDY62201"/>
    <property type="gene ID" value="GSBRNA2T00036059001"/>
</dbReference>
<evidence type="ECO:0000313" key="1">
    <source>
        <dbReference type="EMBL" id="CDY62201.1"/>
    </source>
</evidence>
<dbReference type="AlphaFoldDB" id="A0A078J9L1"/>
<dbReference type="Proteomes" id="UP000028999">
    <property type="component" value="Unassembled WGS sequence"/>
</dbReference>
<protein>
    <submittedName>
        <fullName evidence="1">BnaA06g01480D protein</fullName>
    </submittedName>
</protein>